<dbReference type="GO" id="GO:0006552">
    <property type="term" value="P:L-leucine catabolic process"/>
    <property type="evidence" value="ECO:0007669"/>
    <property type="project" value="TreeGrafter"/>
</dbReference>
<dbReference type="SUPFAM" id="SSF52096">
    <property type="entry name" value="ClpP/crotonase"/>
    <property type="match status" value="2"/>
</dbReference>
<dbReference type="PANTHER" id="PTHR22855">
    <property type="entry name" value="ACETYL, PROPIONYL, PYRUVATE, AND GLUTACONYL CARBOXYLASE-RELATED"/>
    <property type="match status" value="1"/>
</dbReference>
<feature type="domain" description="CoA carboxyltransferase N-terminal" evidence="3">
    <location>
        <begin position="4"/>
        <end position="260"/>
    </location>
</feature>
<dbReference type="GO" id="GO:1905202">
    <property type="term" value="C:methylcrotonoyl-CoA carboxylase complex"/>
    <property type="evidence" value="ECO:0007669"/>
    <property type="project" value="TreeGrafter"/>
</dbReference>
<dbReference type="InterPro" id="IPR011763">
    <property type="entry name" value="COA_CT_C"/>
</dbReference>
<dbReference type="InterPro" id="IPR011762">
    <property type="entry name" value="COA_CT_N"/>
</dbReference>
<evidence type="ECO:0000256" key="1">
    <source>
        <dbReference type="ARBA" id="ARBA00006102"/>
    </source>
</evidence>
<dbReference type="GO" id="GO:0004485">
    <property type="term" value="F:methylcrotonoyl-CoA carboxylase activity"/>
    <property type="evidence" value="ECO:0007669"/>
    <property type="project" value="TreeGrafter"/>
</dbReference>
<dbReference type="PROSITE" id="PS50989">
    <property type="entry name" value="COA_CT_CTER"/>
    <property type="match status" value="2"/>
</dbReference>
<accession>A0AA46YMB0</accession>
<evidence type="ECO:0000259" key="4">
    <source>
        <dbReference type="PROSITE" id="PS50989"/>
    </source>
</evidence>
<dbReference type="Proteomes" id="UP001164390">
    <property type="component" value="Chromosome"/>
</dbReference>
<dbReference type="PANTHER" id="PTHR22855:SF13">
    <property type="entry name" value="METHYLCROTONOYL-COA CARBOXYLASE BETA CHAIN, MITOCHONDRIAL"/>
    <property type="match status" value="1"/>
</dbReference>
<gene>
    <name evidence="5" type="ORF">L0C25_10865</name>
</gene>
<keyword evidence="6" id="KW-1185">Reference proteome</keyword>
<comment type="pathway">
    <text evidence="2">Amino-acid degradation; L-leucine degradation.</text>
</comment>
<dbReference type="InterPro" id="IPR034733">
    <property type="entry name" value="AcCoA_carboxyl_beta"/>
</dbReference>
<sequence length="517" mass="55761">MATMRELVAELRERLAVVRQGGSEAARAKHEGRGKLLVRERVDRLLDPGSPFLEVAPLAAGGMYDDAVPSAGIVTGIGRIHGRECVIVANDATVKGGTYYPLTVKKHLRAQTIAADNRLPCIYLVDSGGAFLPMQDEVFPDREHFGRIFFNQANLSKRGIPQIAAVMGSCTAGGAYVPAMSDESVIVKEQGTIFLGGPPLVKAATGEVVTAEDLGGGDVHARTSGVVDHLANDDAEALAIVRSIVDTLEPPRASSIARYESEEPLADPAELYDVVPTDSRTPYDVREIIRRIVDESRLHEFKQLYGETLVCGFARIWGYPVAIVANNGILFSESALKGAHFIELANQRGVPLVFLQNITGFMVGREYENGGIAKDGAKLVTAVASSVVPKFTVVVGGSFGAGNYGMCGRAYDPRFLWMWPNARISVMGGEQAASVLATVRRDGLEARGEEWPATDEEAFKAPIRDQYEQQGSPYYSTARLWDDGIIDPVDTRRVLGMGLAAAAHAPVPEPSYGVFRM</sequence>
<dbReference type="AlphaFoldDB" id="A0AA46YMB0"/>
<comment type="similarity">
    <text evidence="1">Belongs to the AccD/PCCB family.</text>
</comment>
<proteinExistence type="inferred from homology"/>
<dbReference type="Gene3D" id="3.90.226.10">
    <property type="entry name" value="2-enoyl-CoA Hydratase, Chain A, domain 1"/>
    <property type="match status" value="2"/>
</dbReference>
<evidence type="ECO:0000313" key="5">
    <source>
        <dbReference type="EMBL" id="UYM07542.1"/>
    </source>
</evidence>
<dbReference type="InterPro" id="IPR029045">
    <property type="entry name" value="ClpP/crotonase-like_dom_sf"/>
</dbReference>
<evidence type="ECO:0000313" key="6">
    <source>
        <dbReference type="Proteomes" id="UP001164390"/>
    </source>
</evidence>
<feature type="domain" description="CoA carboxyltransferase C-terminal" evidence="4">
    <location>
        <begin position="260"/>
        <end position="509"/>
    </location>
</feature>
<name>A0AA46YMB0_9ACTN</name>
<dbReference type="FunFam" id="3.90.226.10:FF:000004">
    <property type="entry name" value="Methylcrotonoyl-CoA carboxylase beta chain"/>
    <property type="match status" value="1"/>
</dbReference>
<dbReference type="EMBL" id="CP094970">
    <property type="protein sequence ID" value="UYM07542.1"/>
    <property type="molecule type" value="Genomic_DNA"/>
</dbReference>
<feature type="domain" description="CoA carboxyltransferase C-terminal" evidence="4">
    <location>
        <begin position="3"/>
        <end position="267"/>
    </location>
</feature>
<protein>
    <submittedName>
        <fullName evidence="5">Methylcrotonoyl-CoA carboxylase</fullName>
    </submittedName>
</protein>
<dbReference type="Pfam" id="PF01039">
    <property type="entry name" value="Carboxyl_trans"/>
    <property type="match status" value="1"/>
</dbReference>
<evidence type="ECO:0000259" key="3">
    <source>
        <dbReference type="PROSITE" id="PS50980"/>
    </source>
</evidence>
<dbReference type="FunFam" id="3.90.226.10:FF:000007">
    <property type="entry name" value="Methylcrotonoyl-CoA carboxylase subunit beta"/>
    <property type="match status" value="1"/>
</dbReference>
<dbReference type="KEGG" id="sgrg:L0C25_10865"/>
<reference evidence="5" key="1">
    <citation type="submission" date="2022-01" db="EMBL/GenBank/DDBJ databases">
        <title>Nocardioidaceae gen. sp. A5X3R13.</title>
        <authorList>
            <person name="Lopez Marin M.A."/>
            <person name="Uhlik O."/>
        </authorList>
    </citation>
    <scope>NUCLEOTIDE SEQUENCE</scope>
    <source>
        <strain evidence="5">A5X3R13</strain>
    </source>
</reference>
<dbReference type="InterPro" id="IPR045190">
    <property type="entry name" value="MCCB/AccD1-like"/>
</dbReference>
<dbReference type="PROSITE" id="PS50980">
    <property type="entry name" value="COA_CT_NTER"/>
    <property type="match status" value="1"/>
</dbReference>
<evidence type="ECO:0000256" key="2">
    <source>
        <dbReference type="ARBA" id="ARBA00046317"/>
    </source>
</evidence>
<organism evidence="5 6">
    <name type="scientific">Solicola gregarius</name>
    <dbReference type="NCBI Taxonomy" id="2908642"/>
    <lineage>
        <taxon>Bacteria</taxon>
        <taxon>Bacillati</taxon>
        <taxon>Actinomycetota</taxon>
        <taxon>Actinomycetes</taxon>
        <taxon>Propionibacteriales</taxon>
        <taxon>Nocardioidaceae</taxon>
        <taxon>Solicola</taxon>
    </lineage>
</organism>